<dbReference type="EMBL" id="KT732826">
    <property type="protein sequence ID" value="AMH87754.1"/>
    <property type="molecule type" value="Genomic_DNA"/>
</dbReference>
<proteinExistence type="predicted"/>
<feature type="compositionally biased region" description="Polar residues" evidence="1">
    <location>
        <begin position="37"/>
        <end position="52"/>
    </location>
</feature>
<organism evidence="2">
    <name type="scientific">Pacific flying fox faeces associated circular DNA molecule-2</name>
    <dbReference type="NCBI Taxonomy" id="1796020"/>
    <lineage>
        <taxon>unclassified sequences</taxon>
    </lineage>
</organism>
<reference evidence="2" key="1">
    <citation type="journal article" date="2016" name="Infect. Genet. Evol.">
        <title>Cycloviruses, gemycircularviruses and other novel replication-associated protein encoding circular viruses in Pacific flying fox (Pteropus tonganus) faeces.</title>
        <authorList>
            <person name="Male M.F."/>
            <person name="Kraberger S."/>
            <person name="Stainton D."/>
            <person name="Kami V."/>
            <person name="Varsani A."/>
        </authorList>
    </citation>
    <scope>NUCLEOTIDE SEQUENCE</scope>
    <source>
        <strain evidence="2">Tbat_A_25288</strain>
    </source>
</reference>
<sequence length="406" mass="45504">MPKDYSDIVSVIRRSRRRAANAGKRKVNGRQTTRVTPGTTVKMSTKASTSENGTKKRVEYRDIPGAELSTKKVVGGRLARKNLRGAWKAIDANKNANVYFYEKVNRYMTPQPDATYPPGATVIASTWDNPSGTYNGQFTAPVHLYSLTAAPQGSDAASRPTARYTLVRPSESASYITFQKSTEVWKPINTAQGETLSMSYPGQMDVLKAVSLKFVLFGALTRPVRYRIDMVQILDQTLQPDWLYNYGSQQGPEQAAALAFWTELHREYLFSPCSFANGNATKGKIKYIKSWTHLFQPRDTTETGAGTGYDTSLTPIAHSHIFNIYHRFNRIQRYNYSDTGFTTEPTAGVDTPITNFGVNRQDVHPRARIYLMVRALSCTPNVKSQNVPAISPSYDLSMRTYHEQFA</sequence>
<dbReference type="AlphaFoldDB" id="A0A140CTU7"/>
<name>A0A140CTU7_9ZZZZ</name>
<evidence type="ECO:0000313" key="2">
    <source>
        <dbReference type="EMBL" id="AMH87754.1"/>
    </source>
</evidence>
<feature type="region of interest" description="Disordered" evidence="1">
    <location>
        <begin position="37"/>
        <end position="56"/>
    </location>
</feature>
<evidence type="ECO:0000256" key="1">
    <source>
        <dbReference type="SAM" id="MobiDB-lite"/>
    </source>
</evidence>
<protein>
    <submittedName>
        <fullName evidence="2">Putative capsid protein</fullName>
    </submittedName>
</protein>
<accession>A0A140CTU7</accession>